<gene>
    <name evidence="2" type="ORF">SAMN05421823_10441</name>
</gene>
<evidence type="ECO:0000259" key="1">
    <source>
        <dbReference type="Pfam" id="PF03551"/>
    </source>
</evidence>
<reference evidence="2 3" key="1">
    <citation type="submission" date="2016-10" db="EMBL/GenBank/DDBJ databases">
        <authorList>
            <person name="de Groot N.N."/>
        </authorList>
    </citation>
    <scope>NUCLEOTIDE SEQUENCE [LARGE SCALE GENOMIC DNA]</scope>
    <source>
        <strain evidence="2 3">DSM 25186</strain>
    </source>
</reference>
<evidence type="ECO:0000313" key="2">
    <source>
        <dbReference type="EMBL" id="SDK97598.1"/>
    </source>
</evidence>
<dbReference type="PANTHER" id="PTHR33169">
    <property type="entry name" value="PADR-FAMILY TRANSCRIPTIONAL REGULATOR"/>
    <property type="match status" value="1"/>
</dbReference>
<dbReference type="EMBL" id="FNFO01000004">
    <property type="protein sequence ID" value="SDK97598.1"/>
    <property type="molecule type" value="Genomic_DNA"/>
</dbReference>
<dbReference type="STRING" id="1075417.SAMN05421823_10441"/>
<dbReference type="InterPro" id="IPR052509">
    <property type="entry name" value="Metal_resp_DNA-bind_regulator"/>
</dbReference>
<dbReference type="Gene3D" id="1.10.10.10">
    <property type="entry name" value="Winged helix-like DNA-binding domain superfamily/Winged helix DNA-binding domain"/>
    <property type="match status" value="1"/>
</dbReference>
<dbReference type="PANTHER" id="PTHR33169:SF14">
    <property type="entry name" value="TRANSCRIPTIONAL REGULATOR RV3488"/>
    <property type="match status" value="1"/>
</dbReference>
<sequence length="111" mass="12698">MKGTYLGEFEELVLLTVAVLYEEAYGIAIKKEMEERLERSVSVGALQSALARMEKKSYLSSRLGDATPERGGKRKRYYTVTPAGYKVLRETKETRLQLWNAIPRLAFDFSQ</sequence>
<dbReference type="Proteomes" id="UP000198510">
    <property type="component" value="Unassembled WGS sequence"/>
</dbReference>
<organism evidence="2 3">
    <name type="scientific">Catalinimonas alkaloidigena</name>
    <dbReference type="NCBI Taxonomy" id="1075417"/>
    <lineage>
        <taxon>Bacteria</taxon>
        <taxon>Pseudomonadati</taxon>
        <taxon>Bacteroidota</taxon>
        <taxon>Cytophagia</taxon>
        <taxon>Cytophagales</taxon>
        <taxon>Catalimonadaceae</taxon>
        <taxon>Catalinimonas</taxon>
    </lineage>
</organism>
<dbReference type="InterPro" id="IPR036388">
    <property type="entry name" value="WH-like_DNA-bd_sf"/>
</dbReference>
<dbReference type="OrthoDB" id="982587at2"/>
<protein>
    <submittedName>
        <fullName evidence="2">Transcriptional regulator PadR-like family protein</fullName>
    </submittedName>
</protein>
<accession>A0A1G9GA61</accession>
<dbReference type="RefSeq" id="WP_089681813.1">
    <property type="nucleotide sequence ID" value="NZ_FNFO01000004.1"/>
</dbReference>
<dbReference type="InterPro" id="IPR036390">
    <property type="entry name" value="WH_DNA-bd_sf"/>
</dbReference>
<proteinExistence type="predicted"/>
<dbReference type="AlphaFoldDB" id="A0A1G9GA61"/>
<dbReference type="InterPro" id="IPR005149">
    <property type="entry name" value="Tscrpt_reg_PadR_N"/>
</dbReference>
<name>A0A1G9GA61_9BACT</name>
<evidence type="ECO:0000313" key="3">
    <source>
        <dbReference type="Proteomes" id="UP000198510"/>
    </source>
</evidence>
<keyword evidence="3" id="KW-1185">Reference proteome</keyword>
<dbReference type="SUPFAM" id="SSF46785">
    <property type="entry name" value="Winged helix' DNA-binding domain"/>
    <property type="match status" value="1"/>
</dbReference>
<dbReference type="Pfam" id="PF03551">
    <property type="entry name" value="PadR"/>
    <property type="match status" value="1"/>
</dbReference>
<feature type="domain" description="Transcription regulator PadR N-terminal" evidence="1">
    <location>
        <begin position="22"/>
        <end position="90"/>
    </location>
</feature>